<dbReference type="GO" id="GO:0016020">
    <property type="term" value="C:membrane"/>
    <property type="evidence" value="ECO:0007669"/>
    <property type="project" value="UniProtKB-SubCell"/>
</dbReference>
<evidence type="ECO:0000256" key="6">
    <source>
        <dbReference type="ARBA" id="ARBA00014944"/>
    </source>
</evidence>
<dbReference type="Proteomes" id="UP000184089">
    <property type="component" value="Unassembled WGS sequence"/>
</dbReference>
<feature type="transmembrane region" description="Helical" evidence="18">
    <location>
        <begin position="12"/>
        <end position="32"/>
    </location>
</feature>
<dbReference type="PANTHER" id="PTHR14269">
    <property type="entry name" value="CDP-DIACYLGLYCEROL--GLYCEROL-3-PHOSPHATE 3-PHOSPHATIDYLTRANSFERASE-RELATED"/>
    <property type="match status" value="1"/>
</dbReference>
<dbReference type="InterPro" id="IPR050324">
    <property type="entry name" value="CDP-alcohol_PTase-I"/>
</dbReference>
<dbReference type="PANTHER" id="PTHR14269:SF62">
    <property type="entry name" value="CDP-DIACYLGLYCEROL--GLYCEROL-3-PHOSPHATE 3-PHOSPHATIDYLTRANSFERASE 1, CHLOROPLASTIC"/>
    <property type="match status" value="1"/>
</dbReference>
<evidence type="ECO:0000313" key="21">
    <source>
        <dbReference type="Proteomes" id="UP000184089"/>
    </source>
</evidence>
<feature type="transmembrane region" description="Helical" evidence="18">
    <location>
        <begin position="158"/>
        <end position="178"/>
    </location>
</feature>
<evidence type="ECO:0000256" key="10">
    <source>
        <dbReference type="ARBA" id="ARBA00022989"/>
    </source>
</evidence>
<evidence type="ECO:0000256" key="13">
    <source>
        <dbReference type="ARBA" id="ARBA00023209"/>
    </source>
</evidence>
<evidence type="ECO:0000256" key="14">
    <source>
        <dbReference type="ARBA" id="ARBA00023264"/>
    </source>
</evidence>
<dbReference type="EMBL" id="FQVY01000002">
    <property type="protein sequence ID" value="SHG19907.1"/>
    <property type="molecule type" value="Genomic_DNA"/>
</dbReference>
<keyword evidence="7" id="KW-0444">Lipid biosynthesis</keyword>
<feature type="transmembrane region" description="Helical" evidence="18">
    <location>
        <begin position="131"/>
        <end position="152"/>
    </location>
</feature>
<evidence type="ECO:0000313" key="22">
    <source>
        <dbReference type="Proteomes" id="UP000474718"/>
    </source>
</evidence>
<evidence type="ECO:0000256" key="5">
    <source>
        <dbReference type="ARBA" id="ARBA00013170"/>
    </source>
</evidence>
<evidence type="ECO:0000313" key="19">
    <source>
        <dbReference type="EMBL" id="MZL68172.1"/>
    </source>
</evidence>
<evidence type="ECO:0000256" key="1">
    <source>
        <dbReference type="ARBA" id="ARBA00003973"/>
    </source>
</evidence>
<evidence type="ECO:0000256" key="15">
    <source>
        <dbReference type="ARBA" id="ARBA00033018"/>
    </source>
</evidence>
<gene>
    <name evidence="19" type="ORF">GT747_00085</name>
    <name evidence="20" type="ORF">SAMN05444424_1840</name>
</gene>
<dbReference type="EMBL" id="WWVX01000001">
    <property type="protein sequence ID" value="MZL68172.1"/>
    <property type="molecule type" value="Genomic_DNA"/>
</dbReference>
<keyword evidence="12 18" id="KW-0472">Membrane</keyword>
<reference evidence="20" key="2">
    <citation type="submission" date="2016-11" db="EMBL/GenBank/DDBJ databases">
        <authorList>
            <person name="Varghese N."/>
            <person name="Submissions S."/>
        </authorList>
    </citation>
    <scope>NUCLEOTIDE SEQUENCE</scope>
    <source>
        <strain evidence="20">DSM 4029</strain>
    </source>
</reference>
<dbReference type="GO" id="GO:0046474">
    <property type="term" value="P:glycerophospholipid biosynthetic process"/>
    <property type="evidence" value="ECO:0007669"/>
    <property type="project" value="TreeGrafter"/>
</dbReference>
<keyword evidence="22" id="KW-1185">Reference proteome</keyword>
<sequence length="188" mass="20808">MERPRLKEALNIPNCMCYFRILLIPLFVWRFATAETAADYYLAGGIVALSGLTDLFDGKIARRFQMVTELGKFLDPLADKLTLGALLLCMALRRPALWPLMALFAVKEGFMAVMGMLLLRRGRKLDGAMWFGKVCTATLYLAAAVLLLFPGLPGGVQNGIALLCAAVMAATLGLYVPVFRRMWRESAR</sequence>
<evidence type="ECO:0000256" key="11">
    <source>
        <dbReference type="ARBA" id="ARBA00023098"/>
    </source>
</evidence>
<dbReference type="Proteomes" id="UP000474718">
    <property type="component" value="Unassembled WGS sequence"/>
</dbReference>
<dbReference type="InterPro" id="IPR004570">
    <property type="entry name" value="Phosphatidylglycerol_P_synth"/>
</dbReference>
<feature type="transmembrane region" description="Helical" evidence="18">
    <location>
        <begin position="100"/>
        <end position="119"/>
    </location>
</feature>
<keyword evidence="10 18" id="KW-1133">Transmembrane helix</keyword>
<dbReference type="InterPro" id="IPR043130">
    <property type="entry name" value="CDP-OH_PTrfase_TM_dom"/>
</dbReference>
<name>A0AAQ1RW72_9FIRM</name>
<evidence type="ECO:0000256" key="16">
    <source>
        <dbReference type="ARBA" id="ARBA00048586"/>
    </source>
</evidence>
<comment type="similarity">
    <text evidence="4 17">Belongs to the CDP-alcohol phosphatidyltransferase class-I family.</text>
</comment>
<dbReference type="PIRSF" id="PIRSF000847">
    <property type="entry name" value="Phos_ph_gly_syn"/>
    <property type="match status" value="1"/>
</dbReference>
<keyword evidence="13" id="KW-0594">Phospholipid biosynthesis</keyword>
<protein>
    <recommendedName>
        <fullName evidence="6">CDP-diacylglycerol--glycerol-3-phosphate 3-phosphatidyltransferase</fullName>
        <ecNumber evidence="5">2.7.8.5</ecNumber>
    </recommendedName>
    <alternativeName>
        <fullName evidence="15">Phosphatidylglycerophosphate synthase</fullName>
    </alternativeName>
</protein>
<keyword evidence="9 18" id="KW-0812">Transmembrane</keyword>
<reference evidence="21" key="1">
    <citation type="submission" date="2016-11" db="EMBL/GenBank/DDBJ databases">
        <authorList>
            <person name="Jaros S."/>
            <person name="Januszkiewicz K."/>
            <person name="Wedrychowicz H."/>
        </authorList>
    </citation>
    <scope>NUCLEOTIDE SEQUENCE [LARGE SCALE GENOMIC DNA]</scope>
    <source>
        <strain evidence="21">DSM 4029</strain>
    </source>
</reference>
<dbReference type="GO" id="GO:0008444">
    <property type="term" value="F:CDP-diacylglycerol-glycerol-3-phosphate 3-phosphatidyltransferase activity"/>
    <property type="evidence" value="ECO:0007669"/>
    <property type="project" value="UniProtKB-EC"/>
</dbReference>
<evidence type="ECO:0000256" key="4">
    <source>
        <dbReference type="ARBA" id="ARBA00010441"/>
    </source>
</evidence>
<evidence type="ECO:0000313" key="20">
    <source>
        <dbReference type="EMBL" id="SHG19907.1"/>
    </source>
</evidence>
<evidence type="ECO:0000256" key="18">
    <source>
        <dbReference type="SAM" id="Phobius"/>
    </source>
</evidence>
<evidence type="ECO:0000256" key="2">
    <source>
        <dbReference type="ARBA" id="ARBA00004141"/>
    </source>
</evidence>
<organism evidence="20 21">
    <name type="scientific">Bittarella massiliensis</name>
    <name type="common">ex Durand et al. 2017</name>
    <dbReference type="NCBI Taxonomy" id="1720313"/>
    <lineage>
        <taxon>Bacteria</taxon>
        <taxon>Bacillati</taxon>
        <taxon>Bacillota</taxon>
        <taxon>Clostridia</taxon>
        <taxon>Eubacteriales</taxon>
        <taxon>Oscillospiraceae</taxon>
        <taxon>Bittarella (ex Durand et al. 2017)</taxon>
    </lineage>
</organism>
<reference evidence="19 22" key="3">
    <citation type="journal article" date="2019" name="Nat. Med.">
        <title>A library of human gut bacterial isolates paired with longitudinal multiomics data enables mechanistic microbiome research.</title>
        <authorList>
            <person name="Poyet M."/>
            <person name="Groussin M."/>
            <person name="Gibbons S.M."/>
            <person name="Avila-Pacheco J."/>
            <person name="Jiang X."/>
            <person name="Kearney S.M."/>
            <person name="Perrotta A.R."/>
            <person name="Berdy B."/>
            <person name="Zhao S."/>
            <person name="Lieberman T.D."/>
            <person name="Swanson P.K."/>
            <person name="Smith M."/>
            <person name="Roesemann S."/>
            <person name="Alexander J.E."/>
            <person name="Rich S.A."/>
            <person name="Livny J."/>
            <person name="Vlamakis H."/>
            <person name="Clish C."/>
            <person name="Bullock K."/>
            <person name="Deik A."/>
            <person name="Scott J."/>
            <person name="Pierce K.A."/>
            <person name="Xavier R.J."/>
            <person name="Alm E.J."/>
        </authorList>
    </citation>
    <scope>NUCLEOTIDE SEQUENCE [LARGE SCALE GENOMIC DNA]</scope>
    <source>
        <strain evidence="19 22">BIOML-A2</strain>
    </source>
</reference>
<dbReference type="RefSeq" id="WP_044993067.1">
    <property type="nucleotide sequence ID" value="NZ_FQVY01000002.1"/>
</dbReference>
<evidence type="ECO:0000256" key="9">
    <source>
        <dbReference type="ARBA" id="ARBA00022692"/>
    </source>
</evidence>
<evidence type="ECO:0000256" key="3">
    <source>
        <dbReference type="ARBA" id="ARBA00005042"/>
    </source>
</evidence>
<keyword evidence="14" id="KW-1208">Phospholipid metabolism</keyword>
<dbReference type="InterPro" id="IPR048254">
    <property type="entry name" value="CDP_ALCOHOL_P_TRANSF_CS"/>
</dbReference>
<accession>A0AAQ1RW72</accession>
<keyword evidence="8 17" id="KW-0808">Transferase</keyword>
<comment type="subcellular location">
    <subcellularLocation>
        <location evidence="2">Membrane</location>
        <topology evidence="2">Multi-pass membrane protein</topology>
    </subcellularLocation>
</comment>
<dbReference type="Pfam" id="PF01066">
    <property type="entry name" value="CDP-OH_P_transf"/>
    <property type="match status" value="1"/>
</dbReference>
<comment type="caution">
    <text evidence="20">The sequence shown here is derived from an EMBL/GenBank/DDBJ whole genome shotgun (WGS) entry which is preliminary data.</text>
</comment>
<dbReference type="AlphaFoldDB" id="A0AAQ1RW72"/>
<comment type="pathway">
    <text evidence="3">Phospholipid metabolism; phosphatidylglycerol biosynthesis; phosphatidylglycerol from CDP-diacylglycerol: step 1/2.</text>
</comment>
<proteinExistence type="inferred from homology"/>
<evidence type="ECO:0000256" key="8">
    <source>
        <dbReference type="ARBA" id="ARBA00022679"/>
    </source>
</evidence>
<comment type="catalytic activity">
    <reaction evidence="16">
        <text>a CDP-1,2-diacyl-sn-glycerol + sn-glycerol 3-phosphate = a 1,2-diacyl-sn-glycero-3-phospho-(1'-sn-glycero-3'-phosphate) + CMP + H(+)</text>
        <dbReference type="Rhea" id="RHEA:12593"/>
        <dbReference type="ChEBI" id="CHEBI:15378"/>
        <dbReference type="ChEBI" id="CHEBI:57597"/>
        <dbReference type="ChEBI" id="CHEBI:58332"/>
        <dbReference type="ChEBI" id="CHEBI:60110"/>
        <dbReference type="ChEBI" id="CHEBI:60377"/>
        <dbReference type="EC" id="2.7.8.5"/>
    </reaction>
</comment>
<dbReference type="PROSITE" id="PS00379">
    <property type="entry name" value="CDP_ALCOHOL_P_TRANSF"/>
    <property type="match status" value="1"/>
</dbReference>
<evidence type="ECO:0000256" key="12">
    <source>
        <dbReference type="ARBA" id="ARBA00023136"/>
    </source>
</evidence>
<keyword evidence="11" id="KW-0443">Lipid metabolism</keyword>
<dbReference type="Gene3D" id="1.20.120.1760">
    <property type="match status" value="1"/>
</dbReference>
<comment type="function">
    <text evidence="1">This protein catalyzes the committed step to the synthesis of the acidic phospholipids.</text>
</comment>
<dbReference type="InterPro" id="IPR000462">
    <property type="entry name" value="CDP-OH_P_trans"/>
</dbReference>
<evidence type="ECO:0000256" key="17">
    <source>
        <dbReference type="RuleBase" id="RU003750"/>
    </source>
</evidence>
<evidence type="ECO:0000256" key="7">
    <source>
        <dbReference type="ARBA" id="ARBA00022516"/>
    </source>
</evidence>
<dbReference type="EC" id="2.7.8.5" evidence="5"/>